<reference evidence="1 2" key="1">
    <citation type="submission" date="2019-06" db="EMBL/GenBank/DDBJ databases">
        <title>Genome of Methylobacterium sp. 17Sr1-39.</title>
        <authorList>
            <person name="Seo T."/>
        </authorList>
    </citation>
    <scope>NUCLEOTIDE SEQUENCE [LARGE SCALE GENOMIC DNA]</scope>
    <source>
        <strain evidence="1 2">17Sr1-39</strain>
    </source>
</reference>
<sequence length="117" mass="12754">MPAVTVSTNLDAEVAERVRALATAEHLTVANLVAAAVHVFTDLPKGVRDALLELRSGSDTVHLRKLAREMEAVVARHRFDRTSAAMAAERRIDPAMAELSEIEVLEAESTGLSRPRR</sequence>
<gene>
    <name evidence="1" type="ORF">FF100_36560</name>
</gene>
<proteinExistence type="predicted"/>
<dbReference type="RefSeq" id="WP_139040901.1">
    <property type="nucleotide sequence ID" value="NZ_VDDA01000079.1"/>
</dbReference>
<dbReference type="Proteomes" id="UP000305267">
    <property type="component" value="Unassembled WGS sequence"/>
</dbReference>
<name>A0A5C4L776_9HYPH</name>
<dbReference type="EMBL" id="VDDA01000079">
    <property type="protein sequence ID" value="TNC04521.1"/>
    <property type="molecule type" value="Genomic_DNA"/>
</dbReference>
<comment type="caution">
    <text evidence="1">The sequence shown here is derived from an EMBL/GenBank/DDBJ whole genome shotgun (WGS) entry which is preliminary data.</text>
</comment>
<accession>A0A5C4L776</accession>
<dbReference type="OrthoDB" id="8368393at2"/>
<organism evidence="1 2">
    <name type="scientific">Methylobacterium terricola</name>
    <dbReference type="NCBI Taxonomy" id="2583531"/>
    <lineage>
        <taxon>Bacteria</taxon>
        <taxon>Pseudomonadati</taxon>
        <taxon>Pseudomonadota</taxon>
        <taxon>Alphaproteobacteria</taxon>
        <taxon>Hyphomicrobiales</taxon>
        <taxon>Methylobacteriaceae</taxon>
        <taxon>Methylobacterium</taxon>
    </lineage>
</organism>
<keyword evidence="2" id="KW-1185">Reference proteome</keyword>
<protein>
    <recommendedName>
        <fullName evidence="3">Ribbon-helix-helix protein, copG family</fullName>
    </recommendedName>
</protein>
<evidence type="ECO:0008006" key="3">
    <source>
        <dbReference type="Google" id="ProtNLM"/>
    </source>
</evidence>
<dbReference type="AlphaFoldDB" id="A0A5C4L776"/>
<evidence type="ECO:0000313" key="1">
    <source>
        <dbReference type="EMBL" id="TNC04521.1"/>
    </source>
</evidence>
<evidence type="ECO:0000313" key="2">
    <source>
        <dbReference type="Proteomes" id="UP000305267"/>
    </source>
</evidence>